<keyword evidence="6 12" id="KW-0441">Lipid A biosynthesis</keyword>
<comment type="caution">
    <text evidence="13">The sequence shown here is derived from an EMBL/GenBank/DDBJ whole genome shotgun (WGS) entry which is preliminary data.</text>
</comment>
<name>A0A1Y5F6F2_9BACT</name>
<keyword evidence="10 12" id="KW-0443">Lipid metabolism</keyword>
<keyword evidence="9 12" id="KW-0862">Zinc</keyword>
<evidence type="ECO:0000256" key="9">
    <source>
        <dbReference type="ARBA" id="ARBA00022833"/>
    </source>
</evidence>
<dbReference type="PANTHER" id="PTHR33694:SF1">
    <property type="entry name" value="UDP-3-O-ACYL-N-ACETYLGLUCOSAMINE DEACETYLASE 1, MITOCHONDRIAL-RELATED"/>
    <property type="match status" value="1"/>
</dbReference>
<evidence type="ECO:0000256" key="7">
    <source>
        <dbReference type="ARBA" id="ARBA00022723"/>
    </source>
</evidence>
<dbReference type="Pfam" id="PF03331">
    <property type="entry name" value="LpxC"/>
    <property type="match status" value="1"/>
</dbReference>
<dbReference type="EMBL" id="MAAO01000016">
    <property type="protein sequence ID" value="OUR92830.1"/>
    <property type="molecule type" value="Genomic_DNA"/>
</dbReference>
<keyword evidence="8 12" id="KW-0378">Hydrolase</keyword>
<evidence type="ECO:0000313" key="13">
    <source>
        <dbReference type="EMBL" id="OUR92830.1"/>
    </source>
</evidence>
<dbReference type="GO" id="GO:0103117">
    <property type="term" value="F:UDP-3-O-acyl-N-acetylglucosamine deacetylase activity"/>
    <property type="evidence" value="ECO:0007669"/>
    <property type="project" value="UniProtKB-UniRule"/>
</dbReference>
<evidence type="ECO:0000256" key="8">
    <source>
        <dbReference type="ARBA" id="ARBA00022801"/>
    </source>
</evidence>
<keyword evidence="7 12" id="KW-0479">Metal-binding</keyword>
<keyword evidence="5 12" id="KW-0444">Lipid biosynthesis</keyword>
<comment type="function">
    <text evidence="2 12">Catalyzes the hydrolysis of UDP-3-O-myristoyl-N-acetylglucosamine to form UDP-3-O-myristoylglucosamine and acetate, the committed step in lipid A biosynthesis.</text>
</comment>
<feature type="binding site" evidence="12">
    <location>
        <position position="78"/>
    </location>
    <ligand>
        <name>Zn(2+)</name>
        <dbReference type="ChEBI" id="CHEBI:29105"/>
    </ligand>
</feature>
<accession>A0A1Y5F6F2</accession>
<comment type="pathway">
    <text evidence="3 12">Glycolipid biosynthesis; lipid IV(A) biosynthesis; lipid IV(A) from (3R)-3-hydroxytetradecanoyl-[acyl-carrier-protein] and UDP-N-acetyl-alpha-D-glucosamine: step 2/6.</text>
</comment>
<evidence type="ECO:0000256" key="12">
    <source>
        <dbReference type="HAMAP-Rule" id="MF_00388"/>
    </source>
</evidence>
<evidence type="ECO:0000313" key="14">
    <source>
        <dbReference type="Proteomes" id="UP000196531"/>
    </source>
</evidence>
<evidence type="ECO:0000256" key="1">
    <source>
        <dbReference type="ARBA" id="ARBA00001947"/>
    </source>
</evidence>
<organism evidence="13 14">
    <name type="scientific">Halobacteriovorax marinus</name>
    <dbReference type="NCBI Taxonomy" id="97084"/>
    <lineage>
        <taxon>Bacteria</taxon>
        <taxon>Pseudomonadati</taxon>
        <taxon>Bdellovibrionota</taxon>
        <taxon>Bacteriovoracia</taxon>
        <taxon>Bacteriovoracales</taxon>
        <taxon>Halobacteriovoraceae</taxon>
        <taxon>Halobacteriovorax</taxon>
    </lineage>
</organism>
<feature type="binding site" evidence="12">
    <location>
        <position position="239"/>
    </location>
    <ligand>
        <name>Zn(2+)</name>
        <dbReference type="ChEBI" id="CHEBI:29105"/>
    </ligand>
</feature>
<dbReference type="NCBIfam" id="TIGR00325">
    <property type="entry name" value="lpxC"/>
    <property type="match status" value="1"/>
</dbReference>
<protein>
    <recommendedName>
        <fullName evidence="4 12">UDP-3-O-acyl-N-acetylglucosamine deacetylase</fullName>
        <shortName evidence="12">UDP-3-O-acyl-GlcNAc deacetylase</shortName>
        <ecNumber evidence="4 12">3.5.1.108</ecNumber>
    </recommendedName>
    <alternativeName>
        <fullName evidence="12">UDP-3-O-[R-3-hydroxymyristoyl]-N-acetylglucosamine deacetylase</fullName>
    </alternativeName>
</protein>
<evidence type="ECO:0000256" key="2">
    <source>
        <dbReference type="ARBA" id="ARBA00002923"/>
    </source>
</evidence>
<dbReference type="SUPFAM" id="SSF54211">
    <property type="entry name" value="Ribosomal protein S5 domain 2-like"/>
    <property type="match status" value="2"/>
</dbReference>
<dbReference type="Proteomes" id="UP000196531">
    <property type="component" value="Unassembled WGS sequence"/>
</dbReference>
<dbReference type="AlphaFoldDB" id="A0A1Y5F6F2"/>
<sequence>MIYQRTIAKKVEVTGIGIHSGRKVTMSLYPAEADYGIQFKRIDLKDSEILKAEATSVGATENNTTIGEGLNAVHTVEHLLSVLYGLGINNVYVEIDGPEVPIMDGSGASFVFLLKETGIQTLNKSKKFLVVLETVKVEVGDKWAMIEPASKLIIDSTIVFTHPLIKTQQKTFEFSCENYIKEIGRARTFGLLRDVDMLKRKGLIKGGSLDNAIVLDEYKVVNNDGLRFGDEFVRHKILDTIGDISLLGFEVAGKITTFKSGHNLHNLLCRKLLATPSAFQIVSANALQKEAVEAFDLPQSIFPTFA</sequence>
<evidence type="ECO:0000256" key="4">
    <source>
        <dbReference type="ARBA" id="ARBA00012745"/>
    </source>
</evidence>
<dbReference type="PANTHER" id="PTHR33694">
    <property type="entry name" value="UDP-3-O-ACYL-N-ACETYLGLUCOSAMINE DEACETYLASE 1, MITOCHONDRIAL-RELATED"/>
    <property type="match status" value="1"/>
</dbReference>
<dbReference type="GO" id="GO:0009245">
    <property type="term" value="P:lipid A biosynthetic process"/>
    <property type="evidence" value="ECO:0007669"/>
    <property type="project" value="UniProtKB-UniRule"/>
</dbReference>
<dbReference type="UniPathway" id="UPA00359">
    <property type="reaction ID" value="UER00478"/>
</dbReference>
<comment type="cofactor">
    <cofactor evidence="1 12">
        <name>Zn(2+)</name>
        <dbReference type="ChEBI" id="CHEBI:29105"/>
    </cofactor>
</comment>
<reference evidence="14" key="1">
    <citation type="journal article" date="2017" name="Proc. Natl. Acad. Sci. U.S.A.">
        <title>Simulation of Deepwater Horizon oil plume reveals substrate specialization within a complex community of hydrocarbon-degraders.</title>
        <authorList>
            <person name="Hu P."/>
            <person name="Dubinsky E.A."/>
            <person name="Probst A.J."/>
            <person name="Wang J."/>
            <person name="Sieber C.M.K."/>
            <person name="Tom L.M."/>
            <person name="Gardinali P."/>
            <person name="Banfield J.F."/>
            <person name="Atlas R.M."/>
            <person name="Andersen G.L."/>
        </authorList>
    </citation>
    <scope>NUCLEOTIDE SEQUENCE [LARGE SCALE GENOMIC DNA]</scope>
</reference>
<gene>
    <name evidence="12" type="primary">lpxC</name>
    <name evidence="13" type="ORF">A9Q84_20160</name>
</gene>
<feature type="active site" description="Proton donor" evidence="12">
    <location>
        <position position="262"/>
    </location>
</feature>
<dbReference type="InterPro" id="IPR004463">
    <property type="entry name" value="UDP-acyl_GlcNac_deAcase"/>
</dbReference>
<evidence type="ECO:0000256" key="10">
    <source>
        <dbReference type="ARBA" id="ARBA00023098"/>
    </source>
</evidence>
<dbReference type="EC" id="3.5.1.108" evidence="4 12"/>
<dbReference type="Gene3D" id="3.30.1700.10">
    <property type="entry name" value="lpxc deacetylase, domain 2"/>
    <property type="match status" value="1"/>
</dbReference>
<evidence type="ECO:0000256" key="6">
    <source>
        <dbReference type="ARBA" id="ARBA00022556"/>
    </source>
</evidence>
<comment type="similarity">
    <text evidence="12">Belongs to the LpxC family.</text>
</comment>
<comment type="catalytic activity">
    <reaction evidence="11 12">
        <text>a UDP-3-O-[(3R)-3-hydroxyacyl]-N-acetyl-alpha-D-glucosamine + H2O = a UDP-3-O-[(3R)-3-hydroxyacyl]-alpha-D-glucosamine + acetate</text>
        <dbReference type="Rhea" id="RHEA:67816"/>
        <dbReference type="ChEBI" id="CHEBI:15377"/>
        <dbReference type="ChEBI" id="CHEBI:30089"/>
        <dbReference type="ChEBI" id="CHEBI:137740"/>
        <dbReference type="ChEBI" id="CHEBI:173225"/>
        <dbReference type="EC" id="3.5.1.108"/>
    </reaction>
</comment>
<feature type="binding site" evidence="12">
    <location>
        <position position="235"/>
    </location>
    <ligand>
        <name>Zn(2+)</name>
        <dbReference type="ChEBI" id="CHEBI:29105"/>
    </ligand>
</feature>
<proteinExistence type="inferred from homology"/>
<dbReference type="HAMAP" id="MF_00388">
    <property type="entry name" value="LpxC"/>
    <property type="match status" value="1"/>
</dbReference>
<dbReference type="GO" id="GO:0016020">
    <property type="term" value="C:membrane"/>
    <property type="evidence" value="ECO:0007669"/>
    <property type="project" value="GOC"/>
</dbReference>
<dbReference type="GO" id="GO:0046872">
    <property type="term" value="F:metal ion binding"/>
    <property type="evidence" value="ECO:0007669"/>
    <property type="project" value="UniProtKB-KW"/>
</dbReference>
<evidence type="ECO:0000256" key="11">
    <source>
        <dbReference type="ARBA" id="ARBA00024535"/>
    </source>
</evidence>
<dbReference type="Gene3D" id="3.30.230.20">
    <property type="entry name" value="lpxc deacetylase, domain 1"/>
    <property type="match status" value="1"/>
</dbReference>
<evidence type="ECO:0000256" key="3">
    <source>
        <dbReference type="ARBA" id="ARBA00005002"/>
    </source>
</evidence>
<dbReference type="InterPro" id="IPR020568">
    <property type="entry name" value="Ribosomal_Su5_D2-typ_SF"/>
</dbReference>
<evidence type="ECO:0000256" key="5">
    <source>
        <dbReference type="ARBA" id="ARBA00022516"/>
    </source>
</evidence>
<dbReference type="InterPro" id="IPR015870">
    <property type="entry name" value="UDP-acyl_N-AcGlcN_deAcase_N"/>
</dbReference>
<dbReference type="InterPro" id="IPR011334">
    <property type="entry name" value="UDP-acyl_GlcNac_deAcase_C"/>
</dbReference>